<reference evidence="1" key="1">
    <citation type="journal article" date="2003" name="Infect. Immun.">
        <title>Genetic analysis of the capsule locus of Haemophilus influenzae serotype f.</title>
        <authorList>
            <person name="Satola S.W."/>
            <person name="Schirmer P.L."/>
            <person name="Farley M.M."/>
        </authorList>
    </citation>
    <scope>NUCLEOTIDE SEQUENCE</scope>
    <source>
        <strain evidence="1">700222</strain>
    </source>
</reference>
<dbReference type="AlphaFoldDB" id="Q714U4"/>
<dbReference type="InterPro" id="IPR007413">
    <property type="entry name" value="YcjX-like"/>
</dbReference>
<dbReference type="EMBL" id="AF549211">
    <property type="protein sequence ID" value="AAQ12664.1"/>
    <property type="molecule type" value="Genomic_DNA"/>
</dbReference>
<proteinExistence type="predicted"/>
<name>Q714U4_HAEIF</name>
<accession>Q714U4</accession>
<protein>
    <submittedName>
        <fullName evidence="1">Uncharacterized protein</fullName>
    </submittedName>
</protein>
<dbReference type="PANTHER" id="PTHR38605:SF1">
    <property type="entry name" value="ATPASE"/>
    <property type="match status" value="1"/>
</dbReference>
<dbReference type="PANTHER" id="PTHR38605">
    <property type="entry name" value="ATPASE-RELATED"/>
    <property type="match status" value="1"/>
</dbReference>
<sequence length="164" mass="18734">MQTGLNELFKNFHYGKRNLLNRLFSPNIDKLMFVATKADHITTDQIQNLISLMRQLVQEGGRHVEFEGIDTEYTAIAAIRAIKQVLVNQNGKQIKAIQGVRSLDKQLITVYPGSVPSKLPNAEFWSKQSFDFDSFEPQVLQQGESIPHLRMDAVLQFLLADRFD</sequence>
<evidence type="ECO:0000313" key="1">
    <source>
        <dbReference type="EMBL" id="AAQ12664.1"/>
    </source>
</evidence>
<organism evidence="1">
    <name type="scientific">Haemophilus influenzae</name>
    <dbReference type="NCBI Taxonomy" id="727"/>
    <lineage>
        <taxon>Bacteria</taxon>
        <taxon>Pseudomonadati</taxon>
        <taxon>Pseudomonadota</taxon>
        <taxon>Gammaproteobacteria</taxon>
        <taxon>Pasteurellales</taxon>
        <taxon>Pasteurellaceae</taxon>
        <taxon>Haemophilus</taxon>
    </lineage>
</organism>
<dbReference type="Pfam" id="PF04317">
    <property type="entry name" value="DUF463"/>
    <property type="match status" value="1"/>
</dbReference>